<organism evidence="4 5">
    <name type="scientific">Brassicogethes aeneus</name>
    <name type="common">Rape pollen beetle</name>
    <name type="synonym">Meligethes aeneus</name>
    <dbReference type="NCBI Taxonomy" id="1431903"/>
    <lineage>
        <taxon>Eukaryota</taxon>
        <taxon>Metazoa</taxon>
        <taxon>Ecdysozoa</taxon>
        <taxon>Arthropoda</taxon>
        <taxon>Hexapoda</taxon>
        <taxon>Insecta</taxon>
        <taxon>Pterygota</taxon>
        <taxon>Neoptera</taxon>
        <taxon>Endopterygota</taxon>
        <taxon>Coleoptera</taxon>
        <taxon>Polyphaga</taxon>
        <taxon>Cucujiformia</taxon>
        <taxon>Nitidulidae</taxon>
        <taxon>Meligethinae</taxon>
        <taxon>Brassicogethes</taxon>
    </lineage>
</organism>
<name>A0A9P0FIX8_BRAAE</name>
<dbReference type="GO" id="GO:0062129">
    <property type="term" value="C:chitin-based extracellular matrix"/>
    <property type="evidence" value="ECO:0007669"/>
    <property type="project" value="TreeGrafter"/>
</dbReference>
<dbReference type="PROSITE" id="PS51155">
    <property type="entry name" value="CHIT_BIND_RR_2"/>
    <property type="match status" value="1"/>
</dbReference>
<evidence type="ECO:0000313" key="4">
    <source>
        <dbReference type="EMBL" id="CAH0556916.1"/>
    </source>
</evidence>
<reference evidence="4" key="1">
    <citation type="submission" date="2021-12" db="EMBL/GenBank/DDBJ databases">
        <authorList>
            <person name="King R."/>
        </authorList>
    </citation>
    <scope>NUCLEOTIDE SEQUENCE</scope>
</reference>
<dbReference type="InterPro" id="IPR050468">
    <property type="entry name" value="Cuticle_Struct_Prot"/>
</dbReference>
<dbReference type="Pfam" id="PF00379">
    <property type="entry name" value="Chitin_bind_4"/>
    <property type="match status" value="1"/>
</dbReference>
<dbReference type="EMBL" id="OV121136">
    <property type="protein sequence ID" value="CAH0556916.1"/>
    <property type="molecule type" value="Genomic_DNA"/>
</dbReference>
<protein>
    <submittedName>
        <fullName evidence="4">Uncharacterized protein</fullName>
    </submittedName>
</protein>
<evidence type="ECO:0000256" key="2">
    <source>
        <dbReference type="PROSITE-ProRule" id="PRU00497"/>
    </source>
</evidence>
<proteinExistence type="predicted"/>
<dbReference type="PANTHER" id="PTHR10380:SF237">
    <property type="entry name" value="CUTICULAR PROTEIN 65AU, ISOFORM A-RELATED"/>
    <property type="match status" value="1"/>
</dbReference>
<evidence type="ECO:0000256" key="1">
    <source>
        <dbReference type="ARBA" id="ARBA00022460"/>
    </source>
</evidence>
<feature type="chain" id="PRO_5040456848" evidence="3">
    <location>
        <begin position="17"/>
        <end position="175"/>
    </location>
</feature>
<keyword evidence="3" id="KW-0732">Signal</keyword>
<evidence type="ECO:0000313" key="5">
    <source>
        <dbReference type="Proteomes" id="UP001154078"/>
    </source>
</evidence>
<dbReference type="PRINTS" id="PR00947">
    <property type="entry name" value="CUTICLE"/>
</dbReference>
<dbReference type="OrthoDB" id="6343684at2759"/>
<dbReference type="InterPro" id="IPR000618">
    <property type="entry name" value="Insect_cuticle"/>
</dbReference>
<sequence length="175" mass="19605">MMKLILAFALVASAAAQLNFNSYRPQQVARLQPIKLQQVARLQPIKLQQIAVQPVRRVQVQSQYNLTPGQQIPIVRQESDISPDGSYRYAYETANGIAAQEQGVGGQSAQGQFSWTSPEGEQVQIQYVADENGYQPTGPHVHPIPEAILRSIAWNEAHPEPQLKYTQNQYAQLRQ</sequence>
<keyword evidence="1 2" id="KW-0193">Cuticle</keyword>
<dbReference type="Proteomes" id="UP001154078">
    <property type="component" value="Chromosome 5"/>
</dbReference>
<dbReference type="GO" id="GO:0008010">
    <property type="term" value="F:structural constituent of chitin-based larval cuticle"/>
    <property type="evidence" value="ECO:0007669"/>
    <property type="project" value="TreeGrafter"/>
</dbReference>
<feature type="signal peptide" evidence="3">
    <location>
        <begin position="1"/>
        <end position="16"/>
    </location>
</feature>
<dbReference type="AlphaFoldDB" id="A0A9P0FIX8"/>
<accession>A0A9P0FIX8</accession>
<dbReference type="InterPro" id="IPR031311">
    <property type="entry name" value="CHIT_BIND_RR_consensus"/>
</dbReference>
<evidence type="ECO:0000256" key="3">
    <source>
        <dbReference type="SAM" id="SignalP"/>
    </source>
</evidence>
<gene>
    <name evidence="4" type="ORF">MELIAE_LOCUS7745</name>
</gene>
<keyword evidence="5" id="KW-1185">Reference proteome</keyword>
<dbReference type="PANTHER" id="PTHR10380">
    <property type="entry name" value="CUTICLE PROTEIN"/>
    <property type="match status" value="1"/>
</dbReference>
<dbReference type="PROSITE" id="PS00233">
    <property type="entry name" value="CHIT_BIND_RR_1"/>
    <property type="match status" value="1"/>
</dbReference>